<dbReference type="EMBL" id="JAMDGY010000018">
    <property type="protein sequence ID" value="MDD0990303.1"/>
    <property type="molecule type" value="Genomic_DNA"/>
</dbReference>
<dbReference type="Pfam" id="PF00419">
    <property type="entry name" value="Fimbrial"/>
    <property type="match status" value="1"/>
</dbReference>
<comment type="caution">
    <text evidence="3">The sequence shown here is derived from an EMBL/GenBank/DDBJ whole genome shotgun (WGS) entry which is preliminary data.</text>
</comment>
<dbReference type="PANTHER" id="PTHR33420:SF26">
    <property type="entry name" value="FIMBRIAL SUBUNIT"/>
    <property type="match status" value="1"/>
</dbReference>
<dbReference type="InterPro" id="IPR000259">
    <property type="entry name" value="Adhesion_dom_fimbrial"/>
</dbReference>
<evidence type="ECO:0000313" key="3">
    <source>
        <dbReference type="EMBL" id="MDD0990303.1"/>
    </source>
</evidence>
<dbReference type="Gene3D" id="2.60.40.1090">
    <property type="entry name" value="Fimbrial-type adhesion domain"/>
    <property type="match status" value="1"/>
</dbReference>
<reference evidence="3 4" key="1">
    <citation type="submission" date="2022-05" db="EMBL/GenBank/DDBJ databases">
        <title>Novel Pseudomonas spp. Isolated from a Rainbow Trout Aquaculture Facility.</title>
        <authorList>
            <person name="Testerman T."/>
            <person name="Graf J."/>
        </authorList>
    </citation>
    <scope>NUCLEOTIDE SEQUENCE [LARGE SCALE GENOMIC DNA]</scope>
    <source>
        <strain evidence="3 4">ID681</strain>
    </source>
</reference>
<organism evidence="3 4">
    <name type="scientific">Pseudomonas fontis</name>
    <dbReference type="NCBI Taxonomy" id="2942633"/>
    <lineage>
        <taxon>Bacteria</taxon>
        <taxon>Pseudomonadati</taxon>
        <taxon>Pseudomonadota</taxon>
        <taxon>Gammaproteobacteria</taxon>
        <taxon>Pseudomonadales</taxon>
        <taxon>Pseudomonadaceae</taxon>
        <taxon>Pseudomonas</taxon>
    </lineage>
</organism>
<accession>A0ABT5NQ60</accession>
<sequence length="199" mass="21200">MSNKIRQVSAHKLAQWSPLLAALLAPAALAEYDQNSGRHGVLHVAGSMTESACRLHMGSANQAIDLGNVGTAELQRVGDRTPPMHVQLRLQDCARGASTARDAQGNLAWSASLPSVSLSFSGVQDHFNPELVRVEGVGGVGLRLLDRHRRDVGVGQGAKLLLLDADSGLLDYYISAERTAAPLQAGRYSSLVMFGLSYD</sequence>
<dbReference type="InterPro" id="IPR050263">
    <property type="entry name" value="Bact_Fimbrial_Adh_Pro"/>
</dbReference>
<protein>
    <submittedName>
        <fullName evidence="3">Type 1 fimbrial protein</fullName>
    </submittedName>
</protein>
<dbReference type="RefSeq" id="WP_273909197.1">
    <property type="nucleotide sequence ID" value="NZ_JAMDGX010000006.1"/>
</dbReference>
<keyword evidence="4" id="KW-1185">Reference proteome</keyword>
<keyword evidence="1" id="KW-0732">Signal</keyword>
<name>A0ABT5NQ60_9PSED</name>
<dbReference type="InterPro" id="IPR008966">
    <property type="entry name" value="Adhesion_dom_sf"/>
</dbReference>
<dbReference type="InterPro" id="IPR036937">
    <property type="entry name" value="Adhesion_dom_fimbrial_sf"/>
</dbReference>
<gene>
    <name evidence="3" type="ORF">M5G11_07085</name>
</gene>
<evidence type="ECO:0000259" key="2">
    <source>
        <dbReference type="Pfam" id="PF00419"/>
    </source>
</evidence>
<feature type="chain" id="PRO_5045132650" evidence="1">
    <location>
        <begin position="31"/>
        <end position="199"/>
    </location>
</feature>
<feature type="domain" description="Fimbrial-type adhesion" evidence="2">
    <location>
        <begin position="45"/>
        <end position="196"/>
    </location>
</feature>
<evidence type="ECO:0000256" key="1">
    <source>
        <dbReference type="SAM" id="SignalP"/>
    </source>
</evidence>
<feature type="signal peptide" evidence="1">
    <location>
        <begin position="1"/>
        <end position="30"/>
    </location>
</feature>
<dbReference type="PANTHER" id="PTHR33420">
    <property type="entry name" value="FIMBRIAL SUBUNIT ELFA-RELATED"/>
    <property type="match status" value="1"/>
</dbReference>
<proteinExistence type="predicted"/>
<evidence type="ECO:0000313" key="4">
    <source>
        <dbReference type="Proteomes" id="UP001148203"/>
    </source>
</evidence>
<dbReference type="SUPFAM" id="SSF49401">
    <property type="entry name" value="Bacterial adhesins"/>
    <property type="match status" value="1"/>
</dbReference>
<dbReference type="Proteomes" id="UP001148203">
    <property type="component" value="Unassembled WGS sequence"/>
</dbReference>